<feature type="domain" description="DUF397" evidence="2">
    <location>
        <begin position="12"/>
        <end position="66"/>
    </location>
</feature>
<name>A0A4Z1DIA7_STRGP</name>
<feature type="compositionally biased region" description="Pro residues" evidence="1">
    <location>
        <begin position="1"/>
        <end position="10"/>
    </location>
</feature>
<dbReference type="GeneID" id="91532503"/>
<organism evidence="3 4">
    <name type="scientific">Streptomyces griseoluteus</name>
    <dbReference type="NCBI Taxonomy" id="29306"/>
    <lineage>
        <taxon>Bacteria</taxon>
        <taxon>Bacillati</taxon>
        <taxon>Actinomycetota</taxon>
        <taxon>Actinomycetes</taxon>
        <taxon>Kitasatosporales</taxon>
        <taxon>Streptomycetaceae</taxon>
        <taxon>Streptomyces</taxon>
    </lineage>
</organism>
<reference evidence="3 4" key="1">
    <citation type="submission" date="2019-04" db="EMBL/GenBank/DDBJ databases">
        <title>Streptomyces sp. nov. Bv016 isolated from bark of Buahinia variegata.</title>
        <authorList>
            <person name="Kanchanasin P."/>
            <person name="Tanasupawat S."/>
            <person name="Yuki M."/>
            <person name="Kudo T."/>
        </authorList>
    </citation>
    <scope>NUCLEOTIDE SEQUENCE [LARGE SCALE GENOMIC DNA]</scope>
    <source>
        <strain evidence="3 4">JCM 4765</strain>
    </source>
</reference>
<dbReference type="AlphaFoldDB" id="A0A4Z1DIA7"/>
<protein>
    <submittedName>
        <fullName evidence="3">DUF397 domain-containing protein</fullName>
    </submittedName>
</protein>
<evidence type="ECO:0000313" key="3">
    <source>
        <dbReference type="EMBL" id="TGN83155.1"/>
    </source>
</evidence>
<sequence length="68" mass="7322">MRNTPEPGPHPATWRKSTYSGGSGGNCLEVIDTHPALIPVRDSKAPHGPTLAFRRQAWAAFVENLKAG</sequence>
<evidence type="ECO:0000259" key="2">
    <source>
        <dbReference type="Pfam" id="PF04149"/>
    </source>
</evidence>
<accession>A0A4Z1DIA7</accession>
<gene>
    <name evidence="3" type="ORF">E5082_16370</name>
</gene>
<proteinExistence type="predicted"/>
<dbReference type="Pfam" id="PF04149">
    <property type="entry name" value="DUF397"/>
    <property type="match status" value="1"/>
</dbReference>
<dbReference type="Proteomes" id="UP000298513">
    <property type="component" value="Unassembled WGS sequence"/>
</dbReference>
<dbReference type="InterPro" id="IPR007278">
    <property type="entry name" value="DUF397"/>
</dbReference>
<feature type="region of interest" description="Disordered" evidence="1">
    <location>
        <begin position="1"/>
        <end position="26"/>
    </location>
</feature>
<keyword evidence="4" id="KW-1185">Reference proteome</keyword>
<evidence type="ECO:0000256" key="1">
    <source>
        <dbReference type="SAM" id="MobiDB-lite"/>
    </source>
</evidence>
<dbReference type="EMBL" id="SRRU01000005">
    <property type="protein sequence ID" value="TGN83155.1"/>
    <property type="molecule type" value="Genomic_DNA"/>
</dbReference>
<dbReference type="RefSeq" id="WP_135791980.1">
    <property type="nucleotide sequence ID" value="NZ_BNBQ01000007.1"/>
</dbReference>
<evidence type="ECO:0000313" key="4">
    <source>
        <dbReference type="Proteomes" id="UP000298513"/>
    </source>
</evidence>
<comment type="caution">
    <text evidence="3">The sequence shown here is derived from an EMBL/GenBank/DDBJ whole genome shotgun (WGS) entry which is preliminary data.</text>
</comment>